<accession>A0A5C3LA96</accession>
<feature type="region of interest" description="Disordered" evidence="1">
    <location>
        <begin position="1"/>
        <end position="37"/>
    </location>
</feature>
<name>A0A5C3LA96_COPMA</name>
<organism evidence="2 3">
    <name type="scientific">Coprinopsis marcescibilis</name>
    <name type="common">Agaric fungus</name>
    <name type="synonym">Psathyrella marcescibilis</name>
    <dbReference type="NCBI Taxonomy" id="230819"/>
    <lineage>
        <taxon>Eukaryota</taxon>
        <taxon>Fungi</taxon>
        <taxon>Dikarya</taxon>
        <taxon>Basidiomycota</taxon>
        <taxon>Agaricomycotina</taxon>
        <taxon>Agaricomycetes</taxon>
        <taxon>Agaricomycetidae</taxon>
        <taxon>Agaricales</taxon>
        <taxon>Agaricineae</taxon>
        <taxon>Psathyrellaceae</taxon>
        <taxon>Coprinopsis</taxon>
    </lineage>
</organism>
<feature type="compositionally biased region" description="Basic residues" evidence="1">
    <location>
        <begin position="216"/>
        <end position="235"/>
    </location>
</feature>
<dbReference type="EMBL" id="ML210148">
    <property type="protein sequence ID" value="TFK29595.1"/>
    <property type="molecule type" value="Genomic_DNA"/>
</dbReference>
<evidence type="ECO:0000256" key="1">
    <source>
        <dbReference type="SAM" id="MobiDB-lite"/>
    </source>
</evidence>
<sequence length="599" mass="65906">MAPTYGFLSQPPPQKRRPTQPLPSPPHIVEQPVLRQRSSTFSAKISAWAAHVQPGSPAPLSPSSPYPIPSTSNRRRPSMNFGHSVSGVIMHNRVASSPFILTNTPTTASHKTFDFTALGYNTLFVNLPTTPATPSPLLREKEMREQALIEAKRLEKEQAKEESKERKGKVMKKIRSLTNLRSRSKSVSKEVVPVSPKPMPTSPTYTTATAPALSSKKSKAAPKTKKAPSKAQSQKKKIYGPLVRAPPTLQNELALMQFADGGKMEDHIRRVMVGPDGAVGDVYRDGKGGVWLDREEELEYRGLLVETDGSDEGTAWEEDRAGQLVDNWVQFYRDSPVEAAGRSSEDTLVAPEPTRAQKGKNVVCERRESALTLSTVDSDLDPAYLMQADQSPAYHDERVLNFDLRASSNAVESLKQNNARSKRNGMLLCLPARPFRAAKHLRKPEFIADLQAFGVVPKSPRSPLSPIRFVNAFNSVAAAAKPRGKARRRPAPLKISPAMTKLKRVVAVSSPASAAPPPIASLPPLPIINAHQLVTEGKREFMLDSFQPEVSKFDDDSECDPTERREVSVPGLKKRRGSRLDMRNLFGSGKRGDQGHGYF</sequence>
<feature type="region of interest" description="Disordered" evidence="1">
    <location>
        <begin position="154"/>
        <end position="235"/>
    </location>
</feature>
<feature type="compositionally biased region" description="Low complexity" evidence="1">
    <location>
        <begin position="202"/>
        <end position="215"/>
    </location>
</feature>
<evidence type="ECO:0000313" key="3">
    <source>
        <dbReference type="Proteomes" id="UP000307440"/>
    </source>
</evidence>
<proteinExistence type="predicted"/>
<feature type="compositionally biased region" description="Basic residues" evidence="1">
    <location>
        <begin position="166"/>
        <end position="175"/>
    </location>
</feature>
<keyword evidence="3" id="KW-1185">Reference proteome</keyword>
<feature type="compositionally biased region" description="Pro residues" evidence="1">
    <location>
        <begin position="56"/>
        <end position="68"/>
    </location>
</feature>
<protein>
    <submittedName>
        <fullName evidence="2">Uncharacterized protein</fullName>
    </submittedName>
</protein>
<gene>
    <name evidence="2" type="ORF">FA15DRAFT_282282</name>
</gene>
<feature type="region of interest" description="Disordered" evidence="1">
    <location>
        <begin position="552"/>
        <end position="576"/>
    </location>
</feature>
<dbReference type="Proteomes" id="UP000307440">
    <property type="component" value="Unassembled WGS sequence"/>
</dbReference>
<reference evidence="2 3" key="1">
    <citation type="journal article" date="2019" name="Nat. Ecol. Evol.">
        <title>Megaphylogeny resolves global patterns of mushroom evolution.</title>
        <authorList>
            <person name="Varga T."/>
            <person name="Krizsan K."/>
            <person name="Foldi C."/>
            <person name="Dima B."/>
            <person name="Sanchez-Garcia M."/>
            <person name="Sanchez-Ramirez S."/>
            <person name="Szollosi G.J."/>
            <person name="Szarkandi J.G."/>
            <person name="Papp V."/>
            <person name="Albert L."/>
            <person name="Andreopoulos W."/>
            <person name="Angelini C."/>
            <person name="Antonin V."/>
            <person name="Barry K.W."/>
            <person name="Bougher N.L."/>
            <person name="Buchanan P."/>
            <person name="Buyck B."/>
            <person name="Bense V."/>
            <person name="Catcheside P."/>
            <person name="Chovatia M."/>
            <person name="Cooper J."/>
            <person name="Damon W."/>
            <person name="Desjardin D."/>
            <person name="Finy P."/>
            <person name="Geml J."/>
            <person name="Haridas S."/>
            <person name="Hughes K."/>
            <person name="Justo A."/>
            <person name="Karasinski D."/>
            <person name="Kautmanova I."/>
            <person name="Kiss B."/>
            <person name="Kocsube S."/>
            <person name="Kotiranta H."/>
            <person name="LaButti K.M."/>
            <person name="Lechner B.E."/>
            <person name="Liimatainen K."/>
            <person name="Lipzen A."/>
            <person name="Lukacs Z."/>
            <person name="Mihaltcheva S."/>
            <person name="Morgado L.N."/>
            <person name="Niskanen T."/>
            <person name="Noordeloos M.E."/>
            <person name="Ohm R.A."/>
            <person name="Ortiz-Santana B."/>
            <person name="Ovrebo C."/>
            <person name="Racz N."/>
            <person name="Riley R."/>
            <person name="Savchenko A."/>
            <person name="Shiryaev A."/>
            <person name="Soop K."/>
            <person name="Spirin V."/>
            <person name="Szebenyi C."/>
            <person name="Tomsovsky M."/>
            <person name="Tulloss R.E."/>
            <person name="Uehling J."/>
            <person name="Grigoriev I.V."/>
            <person name="Vagvolgyi C."/>
            <person name="Papp T."/>
            <person name="Martin F.M."/>
            <person name="Miettinen O."/>
            <person name="Hibbett D.S."/>
            <person name="Nagy L.G."/>
        </authorList>
    </citation>
    <scope>NUCLEOTIDE SEQUENCE [LARGE SCALE GENOMIC DNA]</scope>
    <source>
        <strain evidence="2 3">CBS 121175</strain>
    </source>
</reference>
<feature type="compositionally biased region" description="Basic and acidic residues" evidence="1">
    <location>
        <begin position="154"/>
        <end position="165"/>
    </location>
</feature>
<feature type="region of interest" description="Disordered" evidence="1">
    <location>
        <begin position="52"/>
        <end position="79"/>
    </location>
</feature>
<evidence type="ECO:0000313" key="2">
    <source>
        <dbReference type="EMBL" id="TFK29595.1"/>
    </source>
</evidence>
<dbReference type="OrthoDB" id="3233731at2759"/>
<dbReference type="AlphaFoldDB" id="A0A5C3LA96"/>